<reference evidence="3" key="1">
    <citation type="submission" date="2021-06" db="EMBL/GenBank/DDBJ databases">
        <authorList>
            <person name="Kallberg Y."/>
            <person name="Tangrot J."/>
            <person name="Rosling A."/>
        </authorList>
    </citation>
    <scope>NUCLEOTIDE SEQUENCE</scope>
    <source>
        <strain evidence="3">BR232B</strain>
    </source>
</reference>
<evidence type="ECO:0000256" key="1">
    <source>
        <dbReference type="SAM" id="MobiDB-lite"/>
    </source>
</evidence>
<dbReference type="AlphaFoldDB" id="A0A9N9D4R0"/>
<feature type="signal peptide" evidence="2">
    <location>
        <begin position="1"/>
        <end position="29"/>
    </location>
</feature>
<evidence type="ECO:0000256" key="2">
    <source>
        <dbReference type="SAM" id="SignalP"/>
    </source>
</evidence>
<keyword evidence="4" id="KW-1185">Reference proteome</keyword>
<gene>
    <name evidence="3" type="ORF">PBRASI_LOCUS9026</name>
</gene>
<feature type="compositionally biased region" description="Basic residues" evidence="1">
    <location>
        <begin position="638"/>
        <end position="649"/>
    </location>
</feature>
<dbReference type="EMBL" id="CAJVPI010001796">
    <property type="protein sequence ID" value="CAG8626864.1"/>
    <property type="molecule type" value="Genomic_DNA"/>
</dbReference>
<sequence>MTSRKGLCLALAGALVSICSHIVSHYAHSTSNKTETFETFANLRFYHVTCSSDQHTRSPKFVIGITSLFRYMEKLNKFVLKTELCHPHTRINGFFAVTPLFRWSNVRAFAKVAYKKNPTKTAEQVFNEYIQSLQAITNTKGVNKKVVEYVAGVLKKTVKSECLKIIGDSLLEAAKKDATKRRKITKKTREEFQCATIDHRANRRTAIYADSPDLSHEIDDSFQLSLSVDNLEQTNQSGEFEQAVPTWLEKIDDYYQLLTSQTDSEKRHQAMLMPIWWRIIDVSDPSLAPNILTKVELLEVRSTIISALQSLDWTKLGDPVEMCLQSLSKLKKERLRKVAKSVKFHGVYGTLKELQNLLEKKEDKNPFLVQNSLDDNGINDILDKGYYRDNDVCYVIDLLRFTYEMISKGIPNRKNSERDIDIFIKSHIFSCLDEILDRHFGEVVSRASRSRRMNAVDASSEAEGYHLDWLFTRHDIAKDLTWGQEFSLCERAGSKIENGKKILDNNLKVQKTIRDMHRTLIDTLVETGGGAVSKTVAQGLNKFLMPGFVSSNYFIRVLLDMYVGGGYHVSIRLAEFDIPTTYNDLSGIIKMARTMLQVKKILRSTIECFTQLKEKAESDRNGEDSILVPGRVKEFSTPKKRKGRQTKKL</sequence>
<organism evidence="3 4">
    <name type="scientific">Paraglomus brasilianum</name>
    <dbReference type="NCBI Taxonomy" id="144538"/>
    <lineage>
        <taxon>Eukaryota</taxon>
        <taxon>Fungi</taxon>
        <taxon>Fungi incertae sedis</taxon>
        <taxon>Mucoromycota</taxon>
        <taxon>Glomeromycotina</taxon>
        <taxon>Glomeromycetes</taxon>
        <taxon>Paraglomerales</taxon>
        <taxon>Paraglomeraceae</taxon>
        <taxon>Paraglomus</taxon>
    </lineage>
</organism>
<protein>
    <submittedName>
        <fullName evidence="3">8081_t:CDS:1</fullName>
    </submittedName>
</protein>
<dbReference type="OrthoDB" id="2156315at2759"/>
<feature type="chain" id="PRO_5040490756" evidence="2">
    <location>
        <begin position="30"/>
        <end position="649"/>
    </location>
</feature>
<feature type="region of interest" description="Disordered" evidence="1">
    <location>
        <begin position="616"/>
        <end position="649"/>
    </location>
</feature>
<evidence type="ECO:0000313" key="3">
    <source>
        <dbReference type="EMBL" id="CAG8626864.1"/>
    </source>
</evidence>
<comment type="caution">
    <text evidence="3">The sequence shown here is derived from an EMBL/GenBank/DDBJ whole genome shotgun (WGS) entry which is preliminary data.</text>
</comment>
<name>A0A9N9D4R0_9GLOM</name>
<evidence type="ECO:0000313" key="4">
    <source>
        <dbReference type="Proteomes" id="UP000789739"/>
    </source>
</evidence>
<dbReference type="Proteomes" id="UP000789739">
    <property type="component" value="Unassembled WGS sequence"/>
</dbReference>
<accession>A0A9N9D4R0</accession>
<proteinExistence type="predicted"/>
<keyword evidence="2" id="KW-0732">Signal</keyword>